<protein>
    <submittedName>
        <fullName evidence="1">Uncharacterized protein</fullName>
    </submittedName>
</protein>
<accession>A0ACC1MPQ5</accession>
<keyword evidence="2" id="KW-1185">Reference proteome</keyword>
<gene>
    <name evidence="1" type="ORF">NQ176_g9071</name>
</gene>
<organism evidence="1 2">
    <name type="scientific">Zarea fungicola</name>
    <dbReference type="NCBI Taxonomy" id="93591"/>
    <lineage>
        <taxon>Eukaryota</taxon>
        <taxon>Fungi</taxon>
        <taxon>Dikarya</taxon>
        <taxon>Ascomycota</taxon>
        <taxon>Pezizomycotina</taxon>
        <taxon>Sordariomycetes</taxon>
        <taxon>Hypocreomycetidae</taxon>
        <taxon>Hypocreales</taxon>
        <taxon>Cordycipitaceae</taxon>
        <taxon>Zarea</taxon>
    </lineage>
</organism>
<dbReference type="EMBL" id="JANJQO010001937">
    <property type="protein sequence ID" value="KAJ2968657.1"/>
    <property type="molecule type" value="Genomic_DNA"/>
</dbReference>
<sequence>MLFLIFQLLVLIASSAMALSPRDAIHVDDIDRYDSFMKQLESALDHFLDMYMENSMITIDILQHPTNAITRTEKFTPSAVAQEYFDQEKKMADEILGVSPDQGGHLAERDNCGIAGPGPHPGRKRSESLDNMKRVSNCFQFCGSIAHCRGNNGCPHCYAVRQGCLWQKWYR</sequence>
<dbReference type="Proteomes" id="UP001143910">
    <property type="component" value="Unassembled WGS sequence"/>
</dbReference>
<proteinExistence type="predicted"/>
<name>A0ACC1MPQ5_9HYPO</name>
<reference evidence="1" key="1">
    <citation type="submission" date="2022-08" db="EMBL/GenBank/DDBJ databases">
        <title>Genome Sequence of Lecanicillium fungicola.</title>
        <authorList>
            <person name="Buettner E."/>
        </authorList>
    </citation>
    <scope>NUCLEOTIDE SEQUENCE</scope>
    <source>
        <strain evidence="1">Babe33</strain>
    </source>
</reference>
<comment type="caution">
    <text evidence="1">The sequence shown here is derived from an EMBL/GenBank/DDBJ whole genome shotgun (WGS) entry which is preliminary data.</text>
</comment>
<evidence type="ECO:0000313" key="1">
    <source>
        <dbReference type="EMBL" id="KAJ2968657.1"/>
    </source>
</evidence>
<evidence type="ECO:0000313" key="2">
    <source>
        <dbReference type="Proteomes" id="UP001143910"/>
    </source>
</evidence>